<dbReference type="PANTHER" id="PTHR10201">
    <property type="entry name" value="MATRIX METALLOPROTEINASE"/>
    <property type="match status" value="1"/>
</dbReference>
<keyword evidence="4 13" id="KW-0732">Signal</keyword>
<sequence length="314" mass="35021">MASKVLMHTCCAAALFMILLPVLAQAAKIDDLHSPPETRSPFDFLRPLKGCHRGDRVKGLGNLKKYLEHFGYLQYPSDPNTSDAFDDLLEHAVKTYQANYQLNVTGTLDDDTLSYMMRSRCGVPDIVNGTNWMQHHHGDDDKKKKHGSMFHQVSHFTFFPGSPKWPRSKTHLTYGFYTNVPTVARTAIQSAFNTWGAATRFSFTRVNYLRADLKIRFERRAHGDGSPFDGRGGTLAHAFAPTDGRAHFDADELWSAGAIPNRFDIKTVALHEIGHLLGLGHSSVRNAIMFPSIASNTVKGLAADDLRGISTLYR</sequence>
<evidence type="ECO:0000256" key="4">
    <source>
        <dbReference type="ARBA" id="ARBA00022729"/>
    </source>
</evidence>
<organism evidence="15 16">
    <name type="scientific">Kalanchoe fedtschenkoi</name>
    <name type="common">Lavender scallops</name>
    <name type="synonym">South American air plant</name>
    <dbReference type="NCBI Taxonomy" id="63787"/>
    <lineage>
        <taxon>Eukaryota</taxon>
        <taxon>Viridiplantae</taxon>
        <taxon>Streptophyta</taxon>
        <taxon>Embryophyta</taxon>
        <taxon>Tracheophyta</taxon>
        <taxon>Spermatophyta</taxon>
        <taxon>Magnoliopsida</taxon>
        <taxon>eudicotyledons</taxon>
        <taxon>Gunneridae</taxon>
        <taxon>Pentapetalae</taxon>
        <taxon>Saxifragales</taxon>
        <taxon>Crassulaceae</taxon>
        <taxon>Kalanchoe</taxon>
    </lineage>
</organism>
<keyword evidence="5" id="KW-0378">Hydrolase</keyword>
<dbReference type="FunFam" id="3.40.390.10:FF:000018">
    <property type="entry name" value="Metalloendoproteinase 1"/>
    <property type="match status" value="1"/>
</dbReference>
<feature type="binding site" evidence="11">
    <location>
        <position position="271"/>
    </location>
    <ligand>
        <name>Zn(2+)</name>
        <dbReference type="ChEBI" id="CHEBI:29105"/>
        <label>2</label>
        <note>catalytic</note>
    </ligand>
</feature>
<protein>
    <recommendedName>
        <fullName evidence="14">Peptidase metallopeptidase domain-containing protein</fullName>
    </recommendedName>
</protein>
<feature type="domain" description="Peptidase metallopeptidase" evidence="14">
    <location>
        <begin position="161"/>
        <end position="310"/>
    </location>
</feature>
<feature type="binding site" evidence="11">
    <location>
        <position position="275"/>
    </location>
    <ligand>
        <name>Zn(2+)</name>
        <dbReference type="ChEBI" id="CHEBI:29105"/>
        <label>2</label>
        <note>catalytic</note>
    </ligand>
</feature>
<feature type="binding site" evidence="11">
    <location>
        <position position="222"/>
    </location>
    <ligand>
        <name>Zn(2+)</name>
        <dbReference type="ChEBI" id="CHEBI:29105"/>
        <label>1</label>
    </ligand>
</feature>
<feature type="active site" evidence="10">
    <location>
        <position position="272"/>
    </location>
</feature>
<feature type="chain" id="PRO_5029820911" description="Peptidase metallopeptidase domain-containing protein" evidence="13">
    <location>
        <begin position="27"/>
        <end position="314"/>
    </location>
</feature>
<comment type="cofactor">
    <cofactor evidence="11">
        <name>Ca(2+)</name>
        <dbReference type="ChEBI" id="CHEBI:29108"/>
    </cofactor>
    <text evidence="11">Can bind about 5 Ca(2+) ions per subunit.</text>
</comment>
<evidence type="ECO:0000259" key="14">
    <source>
        <dbReference type="SMART" id="SM00235"/>
    </source>
</evidence>
<dbReference type="InterPro" id="IPR001818">
    <property type="entry name" value="Pept_M10_metallopeptidase"/>
</dbReference>
<keyword evidence="3 11" id="KW-0479">Metal-binding</keyword>
<feature type="binding site" evidence="11">
    <location>
        <position position="252"/>
    </location>
    <ligand>
        <name>Ca(2+)</name>
        <dbReference type="ChEBI" id="CHEBI:29108"/>
        <label>1</label>
    </ligand>
</feature>
<dbReference type="Pfam" id="PF00413">
    <property type="entry name" value="Peptidase_M10"/>
    <property type="match status" value="1"/>
</dbReference>
<accession>A0A7N0R888</accession>
<evidence type="ECO:0000256" key="2">
    <source>
        <dbReference type="ARBA" id="ARBA00022670"/>
    </source>
</evidence>
<name>A0A7N0R888_KALFE</name>
<dbReference type="EnsemblPlants" id="Kaladp0001s0105.1.v1.1">
    <property type="protein sequence ID" value="Kaladp0001s0105.1.v1.1.CDS.1"/>
    <property type="gene ID" value="Kaladp0001s0105.v1.1"/>
</dbReference>
<dbReference type="OMA" id="FLPWCFT"/>
<feature type="binding site" description="in inhibited form" evidence="11">
    <location>
        <position position="121"/>
    </location>
    <ligand>
        <name>Zn(2+)</name>
        <dbReference type="ChEBI" id="CHEBI:29105"/>
        <label>2</label>
        <note>catalytic</note>
    </ligand>
</feature>
<evidence type="ECO:0000256" key="12">
    <source>
        <dbReference type="PIRSR" id="PIRSR621190-5"/>
    </source>
</evidence>
<dbReference type="GO" id="GO:0030198">
    <property type="term" value="P:extracellular matrix organization"/>
    <property type="evidence" value="ECO:0007669"/>
    <property type="project" value="TreeGrafter"/>
</dbReference>
<dbReference type="PANTHER" id="PTHR10201:SF213">
    <property type="entry name" value="METALLOENDOPROTEINASE 2-MMP-LIKE"/>
    <property type="match status" value="1"/>
</dbReference>
<feature type="binding site" evidence="11">
    <location>
        <position position="224"/>
    </location>
    <ligand>
        <name>Zn(2+)</name>
        <dbReference type="ChEBI" id="CHEBI:29105"/>
        <label>1</label>
    </ligand>
</feature>
<dbReference type="SMART" id="SM00235">
    <property type="entry name" value="ZnMc"/>
    <property type="match status" value="1"/>
</dbReference>
<dbReference type="PRINTS" id="PR00138">
    <property type="entry name" value="MATRIXIN"/>
</dbReference>
<proteinExistence type="inferred from homology"/>
<reference evidence="15" key="1">
    <citation type="submission" date="2021-01" db="UniProtKB">
        <authorList>
            <consortium name="EnsemblPlants"/>
        </authorList>
    </citation>
    <scope>IDENTIFICATION</scope>
</reference>
<keyword evidence="9" id="KW-0325">Glycoprotein</keyword>
<keyword evidence="11" id="KW-0106">Calcium</keyword>
<evidence type="ECO:0000313" key="16">
    <source>
        <dbReference type="Proteomes" id="UP000594263"/>
    </source>
</evidence>
<dbReference type="CDD" id="cd04278">
    <property type="entry name" value="ZnMc_MMP"/>
    <property type="match status" value="1"/>
</dbReference>
<dbReference type="Gramene" id="Kaladp0001s0105.1.v1.1">
    <property type="protein sequence ID" value="Kaladp0001s0105.1.v1.1.CDS.1"/>
    <property type="gene ID" value="Kaladp0001s0105.v1.1"/>
</dbReference>
<evidence type="ECO:0000256" key="8">
    <source>
        <dbReference type="ARBA" id="ARBA00023145"/>
    </source>
</evidence>
<feature type="binding site" evidence="11">
    <location>
        <position position="230"/>
    </location>
    <ligand>
        <name>Ca(2+)</name>
        <dbReference type="ChEBI" id="CHEBI:29108"/>
        <label>3</label>
    </ligand>
</feature>
<dbReference type="GO" id="GO:0031012">
    <property type="term" value="C:extracellular matrix"/>
    <property type="evidence" value="ECO:0007669"/>
    <property type="project" value="InterPro"/>
</dbReference>
<dbReference type="Gene3D" id="3.40.390.10">
    <property type="entry name" value="Collagenase (Catalytic Domain)"/>
    <property type="match status" value="1"/>
</dbReference>
<keyword evidence="8" id="KW-0865">Zymogen</keyword>
<evidence type="ECO:0000256" key="3">
    <source>
        <dbReference type="ARBA" id="ARBA00022723"/>
    </source>
</evidence>
<feature type="binding site" evidence="11">
    <location>
        <position position="252"/>
    </location>
    <ligand>
        <name>Ca(2+)</name>
        <dbReference type="ChEBI" id="CHEBI:29108"/>
        <label>3</label>
    </ligand>
</feature>
<dbReference type="SUPFAM" id="SSF47090">
    <property type="entry name" value="PGBD-like"/>
    <property type="match status" value="1"/>
</dbReference>
<evidence type="ECO:0000256" key="11">
    <source>
        <dbReference type="PIRSR" id="PIRSR621190-2"/>
    </source>
</evidence>
<dbReference type="AlphaFoldDB" id="A0A7N0R888"/>
<evidence type="ECO:0000256" key="5">
    <source>
        <dbReference type="ARBA" id="ARBA00022801"/>
    </source>
</evidence>
<feature type="binding site" evidence="11">
    <location>
        <position position="237"/>
    </location>
    <ligand>
        <name>Zn(2+)</name>
        <dbReference type="ChEBI" id="CHEBI:29105"/>
        <label>1</label>
    </ligand>
</feature>
<feature type="short sequence motif" description="Cysteine switch" evidence="12">
    <location>
        <begin position="119"/>
        <end position="153"/>
    </location>
</feature>
<evidence type="ECO:0000313" key="15">
    <source>
        <dbReference type="EnsemblPlants" id="Kaladp0001s0105.1.v1.1.CDS.1"/>
    </source>
</evidence>
<dbReference type="InterPro" id="IPR024079">
    <property type="entry name" value="MetalloPept_cat_dom_sf"/>
</dbReference>
<evidence type="ECO:0000256" key="9">
    <source>
        <dbReference type="ARBA" id="ARBA00023180"/>
    </source>
</evidence>
<keyword evidence="16" id="KW-1185">Reference proteome</keyword>
<feature type="binding site" evidence="11">
    <location>
        <position position="212"/>
    </location>
    <ligand>
        <name>Ca(2+)</name>
        <dbReference type="ChEBI" id="CHEBI:29108"/>
        <label>2</label>
    </ligand>
</feature>
<feature type="binding site" evidence="11">
    <location>
        <position position="249"/>
    </location>
    <ligand>
        <name>Ca(2+)</name>
        <dbReference type="ChEBI" id="CHEBI:29108"/>
        <label>3</label>
    </ligand>
</feature>
<comment type="cofactor">
    <cofactor evidence="11">
        <name>Zn(2+)</name>
        <dbReference type="ChEBI" id="CHEBI:29105"/>
    </cofactor>
    <text evidence="11">Binds 2 Zn(2+) ions per subunit.</text>
</comment>
<feature type="binding site" evidence="11">
    <location>
        <position position="247"/>
    </location>
    <ligand>
        <name>Zn(2+)</name>
        <dbReference type="ChEBI" id="CHEBI:29105"/>
        <label>1</label>
    </ligand>
</feature>
<dbReference type="InterPro" id="IPR033739">
    <property type="entry name" value="M10A_MMP"/>
</dbReference>
<feature type="binding site" evidence="11">
    <location>
        <position position="289"/>
    </location>
    <ligand>
        <name>Zn(2+)</name>
        <dbReference type="ChEBI" id="CHEBI:29105"/>
        <label>2</label>
        <note>catalytic</note>
    </ligand>
</feature>
<dbReference type="InterPro" id="IPR002477">
    <property type="entry name" value="Peptidoglycan-bd-like"/>
</dbReference>
<evidence type="ECO:0000256" key="7">
    <source>
        <dbReference type="ARBA" id="ARBA00023049"/>
    </source>
</evidence>
<evidence type="ECO:0000256" key="6">
    <source>
        <dbReference type="ARBA" id="ARBA00022833"/>
    </source>
</evidence>
<dbReference type="GO" id="GO:0006508">
    <property type="term" value="P:proteolysis"/>
    <property type="evidence" value="ECO:0007669"/>
    <property type="project" value="UniProtKB-KW"/>
</dbReference>
<dbReference type="GO" id="GO:0008270">
    <property type="term" value="F:zinc ion binding"/>
    <property type="evidence" value="ECO:0007669"/>
    <property type="project" value="InterPro"/>
</dbReference>
<keyword evidence="7" id="KW-0482">Metalloprotease</keyword>
<dbReference type="SUPFAM" id="SSF55486">
    <property type="entry name" value="Metalloproteases ('zincins'), catalytic domain"/>
    <property type="match status" value="1"/>
</dbReference>
<dbReference type="InterPro" id="IPR036365">
    <property type="entry name" value="PGBD-like_sf"/>
</dbReference>
<keyword evidence="6 11" id="KW-0862">Zinc</keyword>
<dbReference type="Pfam" id="PF01471">
    <property type="entry name" value="PG_binding_1"/>
    <property type="match status" value="1"/>
</dbReference>
<comment type="similarity">
    <text evidence="1">Belongs to the peptidase M10A family. Matrix metalloproteinases (MMPs) subfamily.</text>
</comment>
<feature type="binding site" evidence="11">
    <location>
        <position position="281"/>
    </location>
    <ligand>
        <name>Zn(2+)</name>
        <dbReference type="ChEBI" id="CHEBI:29105"/>
        <label>2</label>
        <note>catalytic</note>
    </ligand>
</feature>
<evidence type="ECO:0000256" key="10">
    <source>
        <dbReference type="PIRSR" id="PIRSR621190-1"/>
    </source>
</evidence>
<dbReference type="Proteomes" id="UP000594263">
    <property type="component" value="Unplaced"/>
</dbReference>
<dbReference type="GO" id="GO:0030574">
    <property type="term" value="P:collagen catabolic process"/>
    <property type="evidence" value="ECO:0007669"/>
    <property type="project" value="TreeGrafter"/>
</dbReference>
<evidence type="ECO:0000256" key="13">
    <source>
        <dbReference type="SAM" id="SignalP"/>
    </source>
</evidence>
<feature type="binding site" evidence="11">
    <location>
        <position position="229"/>
    </location>
    <ligand>
        <name>Ca(2+)</name>
        <dbReference type="ChEBI" id="CHEBI:29108"/>
        <label>3</label>
    </ligand>
</feature>
<dbReference type="InterPro" id="IPR006026">
    <property type="entry name" value="Peptidase_Metallo"/>
</dbReference>
<dbReference type="InterPro" id="IPR021190">
    <property type="entry name" value="Pept_M10A"/>
</dbReference>
<dbReference type="GO" id="GO:0004222">
    <property type="term" value="F:metalloendopeptidase activity"/>
    <property type="evidence" value="ECO:0007669"/>
    <property type="project" value="InterPro"/>
</dbReference>
<feature type="signal peptide" evidence="13">
    <location>
        <begin position="1"/>
        <end position="26"/>
    </location>
</feature>
<evidence type="ECO:0000256" key="1">
    <source>
        <dbReference type="ARBA" id="ARBA00009614"/>
    </source>
</evidence>
<keyword evidence="2" id="KW-0645">Protease</keyword>